<evidence type="ECO:0008006" key="3">
    <source>
        <dbReference type="Google" id="ProtNLM"/>
    </source>
</evidence>
<evidence type="ECO:0000313" key="2">
    <source>
        <dbReference type="Proteomes" id="UP001188597"/>
    </source>
</evidence>
<reference evidence="1" key="1">
    <citation type="submission" date="2022-12" db="EMBL/GenBank/DDBJ databases">
        <title>Draft genome assemblies for two species of Escallonia (Escalloniales).</title>
        <authorList>
            <person name="Chanderbali A."/>
            <person name="Dervinis C."/>
            <person name="Anghel I."/>
            <person name="Soltis D."/>
            <person name="Soltis P."/>
            <person name="Zapata F."/>
        </authorList>
    </citation>
    <scope>NUCLEOTIDE SEQUENCE</scope>
    <source>
        <strain evidence="1">UCBG64.0493</strain>
        <tissue evidence="1">Leaf</tissue>
    </source>
</reference>
<dbReference type="AlphaFoldDB" id="A0AA89ANQ7"/>
<dbReference type="PANTHER" id="PTHR39741">
    <property type="entry name" value="F-BOX DOMAIN CONTAINING PROTEIN, EXPRESSED"/>
    <property type="match status" value="1"/>
</dbReference>
<proteinExistence type="predicted"/>
<accession>A0AA89ANQ7</accession>
<evidence type="ECO:0000313" key="1">
    <source>
        <dbReference type="EMBL" id="KAK3008623.1"/>
    </source>
</evidence>
<dbReference type="EMBL" id="JAVXUP010001733">
    <property type="protein sequence ID" value="KAK3008623.1"/>
    <property type="molecule type" value="Genomic_DNA"/>
</dbReference>
<dbReference type="PANTHER" id="PTHR39741:SF2">
    <property type="entry name" value="F-BOX DOMAIN-CONTAINING PROTEIN"/>
    <property type="match status" value="1"/>
</dbReference>
<sequence>MEGCGDFIQLLGPDMSINILMFLEDPSDLVRASTVSSLWRNFVIANGSCKQLCLRMFPEVSSVAHTIEVNNTIEPVEVTPYNSAVWACLQRDHKIYAFLARGLTSFLRKDCISEAITASSTDNYPEESIQNTLEPSDRIEHRASYWSSEGESDPAVAETLVFKLIANLFVIIEIHVQPFQAYFQFGFPIYSEKAVRFRMGHYKNPTNVEANVKDESTPPRGSTDDKIVWTYTSPNFQWLNCEIHICSLFKMFPSFEYPCLACCSISHVQVVGRPLLPAFDVEVLDPSGRCALKYNPKAGYCGSPTKSDEGPSRFRSFSTSIRNWEQMILNTLLGGGGGALVIDRSDDEIL</sequence>
<gene>
    <name evidence="1" type="ORF">RJ639_013810</name>
</gene>
<dbReference type="InterPro" id="IPR036047">
    <property type="entry name" value="F-box-like_dom_sf"/>
</dbReference>
<protein>
    <recommendedName>
        <fullName evidence="3">F-box protein</fullName>
    </recommendedName>
</protein>
<dbReference type="Proteomes" id="UP001188597">
    <property type="component" value="Unassembled WGS sequence"/>
</dbReference>
<keyword evidence="2" id="KW-1185">Reference proteome</keyword>
<dbReference type="SUPFAM" id="SSF81383">
    <property type="entry name" value="F-box domain"/>
    <property type="match status" value="1"/>
</dbReference>
<comment type="caution">
    <text evidence="1">The sequence shown here is derived from an EMBL/GenBank/DDBJ whole genome shotgun (WGS) entry which is preliminary data.</text>
</comment>
<dbReference type="Gene3D" id="1.20.1280.50">
    <property type="match status" value="1"/>
</dbReference>
<organism evidence="1 2">
    <name type="scientific">Escallonia herrerae</name>
    <dbReference type="NCBI Taxonomy" id="1293975"/>
    <lineage>
        <taxon>Eukaryota</taxon>
        <taxon>Viridiplantae</taxon>
        <taxon>Streptophyta</taxon>
        <taxon>Embryophyta</taxon>
        <taxon>Tracheophyta</taxon>
        <taxon>Spermatophyta</taxon>
        <taxon>Magnoliopsida</taxon>
        <taxon>eudicotyledons</taxon>
        <taxon>Gunneridae</taxon>
        <taxon>Pentapetalae</taxon>
        <taxon>asterids</taxon>
        <taxon>campanulids</taxon>
        <taxon>Escalloniales</taxon>
        <taxon>Escalloniaceae</taxon>
        <taxon>Escallonia</taxon>
    </lineage>
</organism>
<name>A0AA89ANQ7_9ASTE</name>
<dbReference type="InterPro" id="IPR055336">
    <property type="entry name" value="At4g00755-like"/>
</dbReference>